<comment type="caution">
    <text evidence="3">The sequence shown here is derived from an EMBL/GenBank/DDBJ whole genome shotgun (WGS) entry which is preliminary data.</text>
</comment>
<dbReference type="VEuPathDB" id="VectorBase:LDEU004435"/>
<dbReference type="InterPro" id="IPR013783">
    <property type="entry name" value="Ig-like_fold"/>
</dbReference>
<gene>
    <name evidence="3" type="ORF">B4U80_07068</name>
</gene>
<name>A0A443SJF4_9ACAR</name>
<feature type="transmembrane region" description="Helical" evidence="1">
    <location>
        <begin position="154"/>
        <end position="172"/>
    </location>
</feature>
<dbReference type="PANTHER" id="PTHR21104">
    <property type="entry name" value="FIBRONECTIN TYPE III DOMAIN-CONTAINING PROTEIN"/>
    <property type="match status" value="1"/>
</dbReference>
<dbReference type="InterPro" id="IPR003961">
    <property type="entry name" value="FN3_dom"/>
</dbReference>
<accession>A0A443SJF4</accession>
<organism evidence="3 4">
    <name type="scientific">Leptotrombidium deliense</name>
    <dbReference type="NCBI Taxonomy" id="299467"/>
    <lineage>
        <taxon>Eukaryota</taxon>
        <taxon>Metazoa</taxon>
        <taxon>Ecdysozoa</taxon>
        <taxon>Arthropoda</taxon>
        <taxon>Chelicerata</taxon>
        <taxon>Arachnida</taxon>
        <taxon>Acari</taxon>
        <taxon>Acariformes</taxon>
        <taxon>Trombidiformes</taxon>
        <taxon>Prostigmata</taxon>
        <taxon>Anystina</taxon>
        <taxon>Parasitengona</taxon>
        <taxon>Trombiculoidea</taxon>
        <taxon>Trombiculidae</taxon>
        <taxon>Leptotrombidium</taxon>
    </lineage>
</organism>
<dbReference type="SUPFAM" id="SSF49265">
    <property type="entry name" value="Fibronectin type III"/>
    <property type="match status" value="1"/>
</dbReference>
<dbReference type="InterPro" id="IPR032073">
    <property type="entry name" value="FNDC5_C"/>
</dbReference>
<dbReference type="Gene3D" id="2.60.40.10">
    <property type="entry name" value="Immunoglobulins"/>
    <property type="match status" value="1"/>
</dbReference>
<keyword evidence="1" id="KW-0812">Transmembrane</keyword>
<keyword evidence="4" id="KW-1185">Reference proteome</keyword>
<evidence type="ECO:0000259" key="2">
    <source>
        <dbReference type="PROSITE" id="PS50853"/>
    </source>
</evidence>
<evidence type="ECO:0000313" key="3">
    <source>
        <dbReference type="EMBL" id="RWS27605.1"/>
    </source>
</evidence>
<dbReference type="PANTHER" id="PTHR21104:SF1">
    <property type="entry name" value="FIBRONECTIN TYPE III DOMAIN-CONTAINING PROTEIN"/>
    <property type="match status" value="1"/>
</dbReference>
<dbReference type="OrthoDB" id="6424355at2759"/>
<dbReference type="EMBL" id="NCKV01001890">
    <property type="protein sequence ID" value="RWS27605.1"/>
    <property type="molecule type" value="Genomic_DNA"/>
</dbReference>
<dbReference type="PROSITE" id="PS50853">
    <property type="entry name" value="FN3"/>
    <property type="match status" value="1"/>
</dbReference>
<keyword evidence="1" id="KW-0472">Membrane</keyword>
<proteinExistence type="predicted"/>
<reference evidence="3 4" key="1">
    <citation type="journal article" date="2018" name="Gigascience">
        <title>Genomes of trombidid mites reveal novel predicted allergens and laterally-transferred genes associated with secondary metabolism.</title>
        <authorList>
            <person name="Dong X."/>
            <person name="Chaisiri K."/>
            <person name="Xia D."/>
            <person name="Armstrong S.D."/>
            <person name="Fang Y."/>
            <person name="Donnelly M.J."/>
            <person name="Kadowaki T."/>
            <person name="McGarry J.W."/>
            <person name="Darby A.C."/>
            <person name="Makepeace B.L."/>
        </authorList>
    </citation>
    <scope>NUCLEOTIDE SEQUENCE [LARGE SCALE GENOMIC DNA]</scope>
    <source>
        <strain evidence="3">UoL-UT</strain>
    </source>
</reference>
<dbReference type="Pfam" id="PF16066">
    <property type="entry name" value="DUF4808"/>
    <property type="match status" value="1"/>
</dbReference>
<dbReference type="CDD" id="cd00063">
    <property type="entry name" value="FN3"/>
    <property type="match status" value="1"/>
</dbReference>
<feature type="domain" description="Fibronectin type-III" evidence="2">
    <location>
        <begin position="19"/>
        <end position="124"/>
    </location>
</feature>
<keyword evidence="1" id="KW-1133">Transmembrane helix</keyword>
<evidence type="ECO:0000313" key="4">
    <source>
        <dbReference type="Proteomes" id="UP000288716"/>
    </source>
</evidence>
<evidence type="ECO:0000256" key="1">
    <source>
        <dbReference type="SAM" id="Phobius"/>
    </source>
</evidence>
<dbReference type="Proteomes" id="UP000288716">
    <property type="component" value="Unassembled WGS sequence"/>
</dbReference>
<dbReference type="AlphaFoldDB" id="A0A443SJF4"/>
<protein>
    <submittedName>
        <fullName evidence="3">Ephrin type-A receptor 7-like protein</fullName>
    </submittedName>
</protein>
<keyword evidence="3" id="KW-0675">Receptor</keyword>
<sequence length="282" mass="32379">MLTGFALKPKVVEKSGYSVPYNISVVLIQWSPPAVRVSWSYGPPKDYNRNSGQNNNNNIDGFRIMYNPVNSRYRFIQEVPHYIKNITIERLLPHTEYQLLITAITSTDLIGNSSKLVRFISPDSEPHRFFRNGFNPLRIRLDNDTGINVRPTEVLIVVLVLIAWLGVIFLFIKKWGKIRTLEPTRSRANDEDYSVYQQKLRCTIPQVHTTNSQNSIKGLDFSPRLYDRPRLNSVFLASPSRRNSLLPLEYSAPRRYKSAEDLKSLVVQITQNKALVKSEAAV</sequence>
<dbReference type="InterPro" id="IPR036116">
    <property type="entry name" value="FN3_sf"/>
</dbReference>